<keyword evidence="8" id="KW-1185">Reference proteome</keyword>
<keyword evidence="3 5" id="KW-1133">Transmembrane helix</keyword>
<comment type="caution">
    <text evidence="7">The sequence shown here is derived from an EMBL/GenBank/DDBJ whole genome shotgun (WGS) entry which is preliminary data.</text>
</comment>
<dbReference type="AlphaFoldDB" id="A0A931E8D0"/>
<evidence type="ECO:0000256" key="3">
    <source>
        <dbReference type="ARBA" id="ARBA00022989"/>
    </source>
</evidence>
<evidence type="ECO:0000313" key="8">
    <source>
        <dbReference type="Proteomes" id="UP000628448"/>
    </source>
</evidence>
<dbReference type="Proteomes" id="UP000628448">
    <property type="component" value="Unassembled WGS sequence"/>
</dbReference>
<reference evidence="7" key="1">
    <citation type="submission" date="2020-11" db="EMBL/GenBank/DDBJ databases">
        <title>Bacterial whole genome sequence for Panacibacter sp. DH6.</title>
        <authorList>
            <person name="Le V."/>
            <person name="Ko S."/>
            <person name="Ahn C.-Y."/>
            <person name="Oh H.-M."/>
        </authorList>
    </citation>
    <scope>NUCLEOTIDE SEQUENCE</scope>
    <source>
        <strain evidence="7">DH6</strain>
    </source>
</reference>
<sequence>MNRVGVGTRVINFFLDSLIAGIITFILSKVWNFYVVYWSYPYINTIYIYGGVTLVYYTFFESIWARTPGKWASYSKVVNKKGLKPRFHIIFLRSIARLIIVDCFFIPFLNKTLHDYVSSTEVVEI</sequence>
<gene>
    <name evidence="7" type="ORF">I5907_12155</name>
</gene>
<evidence type="ECO:0000256" key="1">
    <source>
        <dbReference type="ARBA" id="ARBA00004141"/>
    </source>
</evidence>
<organism evidence="7 8">
    <name type="scientific">Panacibacter microcysteis</name>
    <dbReference type="NCBI Taxonomy" id="2793269"/>
    <lineage>
        <taxon>Bacteria</taxon>
        <taxon>Pseudomonadati</taxon>
        <taxon>Bacteroidota</taxon>
        <taxon>Chitinophagia</taxon>
        <taxon>Chitinophagales</taxon>
        <taxon>Chitinophagaceae</taxon>
        <taxon>Panacibacter</taxon>
    </lineage>
</organism>
<dbReference type="EMBL" id="JADWYR010000002">
    <property type="protein sequence ID" value="MBG9376988.1"/>
    <property type="molecule type" value="Genomic_DNA"/>
</dbReference>
<proteinExistence type="predicted"/>
<dbReference type="InterPro" id="IPR010432">
    <property type="entry name" value="RDD"/>
</dbReference>
<name>A0A931E8D0_9BACT</name>
<evidence type="ECO:0000259" key="6">
    <source>
        <dbReference type="Pfam" id="PF06271"/>
    </source>
</evidence>
<dbReference type="Pfam" id="PF06271">
    <property type="entry name" value="RDD"/>
    <property type="match status" value="1"/>
</dbReference>
<evidence type="ECO:0000313" key="7">
    <source>
        <dbReference type="EMBL" id="MBG9376988.1"/>
    </source>
</evidence>
<feature type="domain" description="RDD" evidence="6">
    <location>
        <begin position="4"/>
        <end position="109"/>
    </location>
</feature>
<keyword evidence="4 5" id="KW-0472">Membrane</keyword>
<evidence type="ECO:0000256" key="2">
    <source>
        <dbReference type="ARBA" id="ARBA00022692"/>
    </source>
</evidence>
<dbReference type="RefSeq" id="WP_196991092.1">
    <property type="nucleotide sequence ID" value="NZ_JADWYR010000002.1"/>
</dbReference>
<accession>A0A931E8D0</accession>
<dbReference type="GO" id="GO:0016020">
    <property type="term" value="C:membrane"/>
    <property type="evidence" value="ECO:0007669"/>
    <property type="project" value="UniProtKB-SubCell"/>
</dbReference>
<feature type="transmembrane region" description="Helical" evidence="5">
    <location>
        <begin position="46"/>
        <end position="66"/>
    </location>
</feature>
<evidence type="ECO:0000256" key="5">
    <source>
        <dbReference type="SAM" id="Phobius"/>
    </source>
</evidence>
<feature type="transmembrane region" description="Helical" evidence="5">
    <location>
        <begin position="87"/>
        <end position="109"/>
    </location>
</feature>
<comment type="subcellular location">
    <subcellularLocation>
        <location evidence="1">Membrane</location>
        <topology evidence="1">Multi-pass membrane protein</topology>
    </subcellularLocation>
</comment>
<feature type="transmembrane region" description="Helical" evidence="5">
    <location>
        <begin position="12"/>
        <end position="34"/>
    </location>
</feature>
<keyword evidence="2 5" id="KW-0812">Transmembrane</keyword>
<evidence type="ECO:0000256" key="4">
    <source>
        <dbReference type="ARBA" id="ARBA00023136"/>
    </source>
</evidence>
<protein>
    <submittedName>
        <fullName evidence="7">RDD family protein</fullName>
    </submittedName>
</protein>